<dbReference type="Pfam" id="PF07992">
    <property type="entry name" value="Pyr_redox_2"/>
    <property type="match status" value="1"/>
</dbReference>
<evidence type="ECO:0000256" key="1">
    <source>
        <dbReference type="ARBA" id="ARBA00009333"/>
    </source>
</evidence>
<organism evidence="5 6">
    <name type="scientific">Lojkania enalia</name>
    <dbReference type="NCBI Taxonomy" id="147567"/>
    <lineage>
        <taxon>Eukaryota</taxon>
        <taxon>Fungi</taxon>
        <taxon>Dikarya</taxon>
        <taxon>Ascomycota</taxon>
        <taxon>Pezizomycotina</taxon>
        <taxon>Dothideomycetes</taxon>
        <taxon>Pleosporomycetidae</taxon>
        <taxon>Pleosporales</taxon>
        <taxon>Pleosporales incertae sedis</taxon>
        <taxon>Lojkania</taxon>
    </lineage>
</organism>
<reference evidence="6" key="1">
    <citation type="journal article" date="2020" name="Stud. Mycol.">
        <title>101 Dothideomycetes genomes: A test case for predicting lifestyles and emergence of pathogens.</title>
        <authorList>
            <person name="Haridas S."/>
            <person name="Albert R."/>
            <person name="Binder M."/>
            <person name="Bloem J."/>
            <person name="LaButti K."/>
            <person name="Salamov A."/>
            <person name="Andreopoulos B."/>
            <person name="Baker S."/>
            <person name="Barry K."/>
            <person name="Bills G."/>
            <person name="Bluhm B."/>
            <person name="Cannon C."/>
            <person name="Castanera R."/>
            <person name="Culley D."/>
            <person name="Daum C."/>
            <person name="Ezra D."/>
            <person name="Gonzalez J."/>
            <person name="Henrissat B."/>
            <person name="Kuo A."/>
            <person name="Liang C."/>
            <person name="Lipzen A."/>
            <person name="Lutzoni F."/>
            <person name="Magnuson J."/>
            <person name="Mondo S."/>
            <person name="Nolan M."/>
            <person name="Ohm R."/>
            <person name="Pangilinan J."/>
            <person name="Park H.-J."/>
            <person name="Ramirez L."/>
            <person name="Alfaro M."/>
            <person name="Sun H."/>
            <person name="Tritt A."/>
            <person name="Yoshinaga Y."/>
            <person name="Zwiers L.-H."/>
            <person name="Turgeon B."/>
            <person name="Goodwin S."/>
            <person name="Spatafora J."/>
            <person name="Crous P."/>
            <person name="Grigoriev I."/>
        </authorList>
    </citation>
    <scope>NUCLEOTIDE SEQUENCE [LARGE SCALE GENOMIC DNA]</scope>
    <source>
        <strain evidence="6">CBS 304.66</strain>
    </source>
</reference>
<dbReference type="InterPro" id="IPR050097">
    <property type="entry name" value="Ferredoxin-NADP_redctase_2"/>
</dbReference>
<keyword evidence="2" id="KW-0285">Flavoprotein</keyword>
<evidence type="ECO:0000259" key="4">
    <source>
        <dbReference type="Pfam" id="PF07992"/>
    </source>
</evidence>
<feature type="domain" description="FAD/NAD(P)-binding" evidence="4">
    <location>
        <begin position="5"/>
        <end position="141"/>
    </location>
</feature>
<dbReference type="PRINTS" id="PR00368">
    <property type="entry name" value="FADPNR"/>
</dbReference>
<accession>A0A9P4KAS2</accession>
<keyword evidence="3" id="KW-0560">Oxidoreductase</keyword>
<evidence type="ECO:0000313" key="6">
    <source>
        <dbReference type="Proteomes" id="UP000800093"/>
    </source>
</evidence>
<dbReference type="SUPFAM" id="SSF51905">
    <property type="entry name" value="FAD/NAD(P)-binding domain"/>
    <property type="match status" value="1"/>
</dbReference>
<dbReference type="Gene3D" id="3.50.50.60">
    <property type="entry name" value="FAD/NAD(P)-binding domain"/>
    <property type="match status" value="2"/>
</dbReference>
<evidence type="ECO:0000313" key="5">
    <source>
        <dbReference type="EMBL" id="KAF2265216.1"/>
    </source>
</evidence>
<keyword evidence="6" id="KW-1185">Reference proteome</keyword>
<protein>
    <submittedName>
        <fullName evidence="5">FAD/NAD(P)-binding domain-containing protein</fullName>
    </submittedName>
</protein>
<dbReference type="OrthoDB" id="10260355at2759"/>
<evidence type="ECO:0000256" key="3">
    <source>
        <dbReference type="ARBA" id="ARBA00023002"/>
    </source>
</evidence>
<comment type="similarity">
    <text evidence="1">Belongs to the class-II pyridine nucleotide-disulfide oxidoreductase family.</text>
</comment>
<name>A0A9P4KAS2_9PLEO</name>
<evidence type="ECO:0000256" key="2">
    <source>
        <dbReference type="ARBA" id="ARBA00022630"/>
    </source>
</evidence>
<gene>
    <name evidence="5" type="ORF">CC78DRAFT_600381</name>
</gene>
<dbReference type="AlphaFoldDB" id="A0A9P4KAS2"/>
<dbReference type="GO" id="GO:0097237">
    <property type="term" value="P:cellular response to toxic substance"/>
    <property type="evidence" value="ECO:0007669"/>
    <property type="project" value="UniProtKB-ARBA"/>
</dbReference>
<dbReference type="GO" id="GO:0016491">
    <property type="term" value="F:oxidoreductase activity"/>
    <property type="evidence" value="ECO:0007669"/>
    <property type="project" value="UniProtKB-KW"/>
</dbReference>
<dbReference type="EMBL" id="ML986610">
    <property type="protein sequence ID" value="KAF2265216.1"/>
    <property type="molecule type" value="Genomic_DNA"/>
</dbReference>
<proteinExistence type="inferred from homology"/>
<dbReference type="InterPro" id="IPR023753">
    <property type="entry name" value="FAD/NAD-binding_dom"/>
</dbReference>
<dbReference type="Proteomes" id="UP000800093">
    <property type="component" value="Unassembled WGS sequence"/>
</dbReference>
<sequence>MATVFDCLIVGGGPGGLSAALTLARQLHTCVVFDSKSYRNSTASHVHTVLSWDHRPPEDFRAASRENILSRYGKTIQIEEGEITTVKALESTETPGTLFEATDRHGKIWTAQKLILAVGSVDVFPNVEGYADCWGTGIFHCLFCHGFEEVATAGRSGVLAVDDIANPMAALHTARMALQISPECVTVYTNGNDDLATSLKAALSQGKPVNISLDSRPIARLEKAAGHAAVRVHFTDGTSVLEGFLAHKPKCEVAGSLAAQLQLELAPNGDIATKPPFYQTSVRGVFAAGDVAGPMKIVPHAQFTGAAAGAGVVTQVQADVCGHPSMAG</sequence>
<dbReference type="InterPro" id="IPR036188">
    <property type="entry name" value="FAD/NAD-bd_sf"/>
</dbReference>
<dbReference type="PANTHER" id="PTHR48105">
    <property type="entry name" value="THIOREDOXIN REDUCTASE 1-RELATED-RELATED"/>
    <property type="match status" value="1"/>
</dbReference>
<dbReference type="PRINTS" id="PR00469">
    <property type="entry name" value="PNDRDTASEII"/>
</dbReference>
<comment type="caution">
    <text evidence="5">The sequence shown here is derived from an EMBL/GenBank/DDBJ whole genome shotgun (WGS) entry which is preliminary data.</text>
</comment>